<dbReference type="AlphaFoldDB" id="A0ABC8U605"/>
<keyword evidence="2" id="KW-1185">Reference proteome</keyword>
<comment type="caution">
    <text evidence="1">The sequence shown here is derived from an EMBL/GenBank/DDBJ whole genome shotgun (WGS) entry which is preliminary data.</text>
</comment>
<sequence length="119" mass="13468">MVSVVVVEALRTHDNMVPQLDLHSMAHNISHLDMQIPVQAKKVEVLLVAGQGFLVGQVWDYFRLLRGLFRRVDSYYNWFGFSGSLDFPVGFAISIGCSNVLGVCSGSLGFFRWCGLWWR</sequence>
<accession>A0ABC8U605</accession>
<protein>
    <submittedName>
        <fullName evidence="1">Uncharacterized protein</fullName>
    </submittedName>
</protein>
<evidence type="ECO:0000313" key="1">
    <source>
        <dbReference type="EMBL" id="CAK9175709.1"/>
    </source>
</evidence>
<reference evidence="1 2" key="1">
    <citation type="submission" date="2024-02" db="EMBL/GenBank/DDBJ databases">
        <authorList>
            <person name="Vignale AGUSTIN F."/>
            <person name="Sosa J E."/>
            <person name="Modenutti C."/>
        </authorList>
    </citation>
    <scope>NUCLEOTIDE SEQUENCE [LARGE SCALE GENOMIC DNA]</scope>
</reference>
<dbReference type="Proteomes" id="UP001642360">
    <property type="component" value="Unassembled WGS sequence"/>
</dbReference>
<name>A0ABC8U605_9AQUA</name>
<proteinExistence type="predicted"/>
<organism evidence="1 2">
    <name type="scientific">Ilex paraguariensis</name>
    <name type="common">yerba mate</name>
    <dbReference type="NCBI Taxonomy" id="185542"/>
    <lineage>
        <taxon>Eukaryota</taxon>
        <taxon>Viridiplantae</taxon>
        <taxon>Streptophyta</taxon>
        <taxon>Embryophyta</taxon>
        <taxon>Tracheophyta</taxon>
        <taxon>Spermatophyta</taxon>
        <taxon>Magnoliopsida</taxon>
        <taxon>eudicotyledons</taxon>
        <taxon>Gunneridae</taxon>
        <taxon>Pentapetalae</taxon>
        <taxon>asterids</taxon>
        <taxon>campanulids</taxon>
        <taxon>Aquifoliales</taxon>
        <taxon>Aquifoliaceae</taxon>
        <taxon>Ilex</taxon>
    </lineage>
</organism>
<gene>
    <name evidence="1" type="ORF">ILEXP_LOCUS45519</name>
</gene>
<dbReference type="EMBL" id="CAUOFW020006680">
    <property type="protein sequence ID" value="CAK9175709.1"/>
    <property type="molecule type" value="Genomic_DNA"/>
</dbReference>
<evidence type="ECO:0000313" key="2">
    <source>
        <dbReference type="Proteomes" id="UP001642360"/>
    </source>
</evidence>